<evidence type="ECO:0000313" key="3">
    <source>
        <dbReference type="EMBL" id="RKO83481.1"/>
    </source>
</evidence>
<keyword evidence="2" id="KW-0812">Transmembrane</keyword>
<dbReference type="EMBL" id="ML001187">
    <property type="protein sequence ID" value="RKO83481.1"/>
    <property type="molecule type" value="Genomic_DNA"/>
</dbReference>
<protein>
    <submittedName>
        <fullName evidence="3">Uncharacterized protein</fullName>
    </submittedName>
</protein>
<proteinExistence type="predicted"/>
<feature type="compositionally biased region" description="Basic residues" evidence="1">
    <location>
        <begin position="86"/>
        <end position="95"/>
    </location>
</feature>
<evidence type="ECO:0000313" key="4">
    <source>
        <dbReference type="Proteomes" id="UP000269721"/>
    </source>
</evidence>
<feature type="non-terminal residue" evidence="3">
    <location>
        <position position="1"/>
    </location>
</feature>
<feature type="region of interest" description="Disordered" evidence="1">
    <location>
        <begin position="1"/>
        <end position="109"/>
    </location>
</feature>
<reference evidence="4" key="1">
    <citation type="journal article" date="2018" name="Nat. Microbiol.">
        <title>Leveraging single-cell genomics to expand the fungal tree of life.</title>
        <authorList>
            <person name="Ahrendt S.R."/>
            <person name="Quandt C.A."/>
            <person name="Ciobanu D."/>
            <person name="Clum A."/>
            <person name="Salamov A."/>
            <person name="Andreopoulos B."/>
            <person name="Cheng J.F."/>
            <person name="Woyke T."/>
            <person name="Pelin A."/>
            <person name="Henrissat B."/>
            <person name="Reynolds N.K."/>
            <person name="Benny G.L."/>
            <person name="Smith M.E."/>
            <person name="James T.Y."/>
            <person name="Grigoriev I.V."/>
        </authorList>
    </citation>
    <scope>NUCLEOTIDE SEQUENCE [LARGE SCALE GENOMIC DNA]</scope>
</reference>
<keyword evidence="2" id="KW-0472">Membrane</keyword>
<dbReference type="Proteomes" id="UP000269721">
    <property type="component" value="Unassembled WGS sequence"/>
</dbReference>
<evidence type="ECO:0000256" key="2">
    <source>
        <dbReference type="SAM" id="Phobius"/>
    </source>
</evidence>
<sequence length="355" mass="37683">APTPAPAPSQGLVPEGPEARTHRHLACALRPSHALSPPCHSPAPPPPSAAHPPRLSLPAAPRPHIDPPRAPNLRRRRRELDGHTHGAARSRHRVSDRRVPGPRGMASPARVPRCVRPRLLRILAAGDPGGRLPPYRKSPRHAIRAEEPRPALSPADPVCHPRRVGCQAPFVFAEGGEAVSARCGDLRRGGDPGDRAGGVAGGDVCGRYFRVGMEAGGVDCGRWGRESAVVEVDEWTGSKVGVGLGSDEEGGIGRVLGEECYGGITGGLRDKRRAWRHRNASLLAGFTLPFFLLMTIPYIGSIFHVLAEVASTSLLVEVFDERDLLASARGAPATDQQEPADPASIVDAESNEKAA</sequence>
<accession>A0A4P9VV32</accession>
<feature type="compositionally biased region" description="Pro residues" evidence="1">
    <location>
        <begin position="39"/>
        <end position="50"/>
    </location>
</feature>
<feature type="region of interest" description="Disordered" evidence="1">
    <location>
        <begin position="329"/>
        <end position="355"/>
    </location>
</feature>
<name>A0A4P9VV32_9FUNG</name>
<dbReference type="OrthoDB" id="10041630at2759"/>
<dbReference type="AlphaFoldDB" id="A0A4P9VV32"/>
<evidence type="ECO:0000256" key="1">
    <source>
        <dbReference type="SAM" id="MobiDB-lite"/>
    </source>
</evidence>
<keyword evidence="4" id="KW-1185">Reference proteome</keyword>
<feature type="transmembrane region" description="Helical" evidence="2">
    <location>
        <begin position="282"/>
        <end position="307"/>
    </location>
</feature>
<keyword evidence="2" id="KW-1133">Transmembrane helix</keyword>
<organism evidence="3 4">
    <name type="scientific">Blyttiomyces helicus</name>
    <dbReference type="NCBI Taxonomy" id="388810"/>
    <lineage>
        <taxon>Eukaryota</taxon>
        <taxon>Fungi</taxon>
        <taxon>Fungi incertae sedis</taxon>
        <taxon>Chytridiomycota</taxon>
        <taxon>Chytridiomycota incertae sedis</taxon>
        <taxon>Chytridiomycetes</taxon>
        <taxon>Chytridiomycetes incertae sedis</taxon>
        <taxon>Blyttiomyces</taxon>
    </lineage>
</organism>
<gene>
    <name evidence="3" type="ORF">BDK51DRAFT_42848</name>
</gene>